<reference evidence="1" key="1">
    <citation type="submission" date="2023-03" db="EMBL/GenBank/DDBJ databases">
        <title>Genome sequence of Brevundimonas nasdae SJTX8.</title>
        <authorList>
            <person name="Liang R."/>
        </authorList>
    </citation>
    <scope>NUCLEOTIDE SEQUENCE</scope>
    <source>
        <strain evidence="1">X8</strain>
    </source>
</reference>
<sequence>MITSVAQLIEEFIRKQATLLDEEELKHAPTIGSMYEGLSKAALAKAIPEGAGLRIVDGFVEGHDGALCPQMDLMLVVGDSGRKVPFTEHYRWPIADVLAVIEVKKTLYGAELVDSVSKSVALALMQQAASASSR</sequence>
<name>A0ACD4VTB9_9CAUL</name>
<keyword evidence="2" id="KW-1185">Reference proteome</keyword>
<proteinExistence type="predicted"/>
<protein>
    <submittedName>
        <fullName evidence="1">Uncharacterized protein</fullName>
    </submittedName>
</protein>
<gene>
    <name evidence="1" type="ORF">PZA08_06175</name>
</gene>
<evidence type="ECO:0000313" key="2">
    <source>
        <dbReference type="Proteomes" id="UP001302493"/>
    </source>
</evidence>
<dbReference type="Proteomes" id="UP001302493">
    <property type="component" value="Chromosome"/>
</dbReference>
<evidence type="ECO:0000313" key="1">
    <source>
        <dbReference type="EMBL" id="WOB79755.1"/>
    </source>
</evidence>
<organism evidence="1 2">
    <name type="scientific">Brevundimonas nasdae</name>
    <dbReference type="NCBI Taxonomy" id="172043"/>
    <lineage>
        <taxon>Bacteria</taxon>
        <taxon>Pseudomonadati</taxon>
        <taxon>Pseudomonadota</taxon>
        <taxon>Alphaproteobacteria</taxon>
        <taxon>Caulobacterales</taxon>
        <taxon>Caulobacteraceae</taxon>
        <taxon>Brevundimonas</taxon>
    </lineage>
</organism>
<dbReference type="EMBL" id="CP119180">
    <property type="protein sequence ID" value="WOB79755.1"/>
    <property type="molecule type" value="Genomic_DNA"/>
</dbReference>
<accession>A0ACD4VTB9</accession>